<evidence type="ECO:0000256" key="3">
    <source>
        <dbReference type="ARBA" id="ARBA00023136"/>
    </source>
</evidence>
<sequence>MKRECVSACSSWSPARCSASLGPTVSGASCLFDTTSDIPDELELRSAKHTTGLQNITAVLGHNVILPCQTPSSAPIRAAEWSRPDQVSQYVFFYRNKQSDTTHQHPSFKDRVELADSQIKDGNLSLILKKLIINDTGKYECRVSQETTSRQRRAVIQSEPISIVHLQVTESPGKTGNGQREAGLCLSVITVIYLSSC</sequence>
<dbReference type="PROSITE" id="PS51257">
    <property type="entry name" value="PROKAR_LIPOPROTEIN"/>
    <property type="match status" value="1"/>
</dbReference>
<dbReference type="GO" id="GO:0009897">
    <property type="term" value="C:external side of plasma membrane"/>
    <property type="evidence" value="ECO:0007669"/>
    <property type="project" value="TreeGrafter"/>
</dbReference>
<evidence type="ECO:0000256" key="1">
    <source>
        <dbReference type="ARBA" id="ARBA00004370"/>
    </source>
</evidence>
<reference evidence="8" key="1">
    <citation type="submission" date="2023-07" db="EMBL/GenBank/DDBJ databases">
        <title>Chromosome-level Genome Assembly of Striped Snakehead (Channa striata).</title>
        <authorList>
            <person name="Liu H."/>
        </authorList>
    </citation>
    <scope>NUCLEOTIDE SEQUENCE</scope>
    <source>
        <strain evidence="8">Gz</strain>
        <tissue evidence="8">Muscle</tissue>
    </source>
</reference>
<dbReference type="FunFam" id="2.60.40.10:FF:000142">
    <property type="entry name" value="V-set domain-containing T-cell activation inhibitor 1"/>
    <property type="match status" value="1"/>
</dbReference>
<dbReference type="Gene3D" id="2.60.40.10">
    <property type="entry name" value="Immunoglobulins"/>
    <property type="match status" value="1"/>
</dbReference>
<evidence type="ECO:0000259" key="7">
    <source>
        <dbReference type="PROSITE" id="PS50835"/>
    </source>
</evidence>
<dbReference type="AlphaFoldDB" id="A0AA88NU32"/>
<dbReference type="GO" id="GO:0050852">
    <property type="term" value="P:T cell receptor signaling pathway"/>
    <property type="evidence" value="ECO:0007669"/>
    <property type="project" value="TreeGrafter"/>
</dbReference>
<proteinExistence type="predicted"/>
<comment type="subcellular location">
    <subcellularLocation>
        <location evidence="1">Membrane</location>
    </subcellularLocation>
</comment>
<dbReference type="SMART" id="SM00409">
    <property type="entry name" value="IG"/>
    <property type="match status" value="1"/>
</dbReference>
<dbReference type="GO" id="GO:1903037">
    <property type="term" value="P:regulation of leukocyte cell-cell adhesion"/>
    <property type="evidence" value="ECO:0007669"/>
    <property type="project" value="UniProtKB-ARBA"/>
</dbReference>
<dbReference type="PANTHER" id="PTHR24100:SF151">
    <property type="entry name" value="ICOS LIGAND"/>
    <property type="match status" value="1"/>
</dbReference>
<feature type="domain" description="Ig-like" evidence="7">
    <location>
        <begin position="39"/>
        <end position="157"/>
    </location>
</feature>
<name>A0AA88NU32_CHASR</name>
<evidence type="ECO:0000256" key="2">
    <source>
        <dbReference type="ARBA" id="ARBA00022729"/>
    </source>
</evidence>
<keyword evidence="3" id="KW-0472">Membrane</keyword>
<evidence type="ECO:0000313" key="9">
    <source>
        <dbReference type="Proteomes" id="UP001187415"/>
    </source>
</evidence>
<dbReference type="PROSITE" id="PS50835">
    <property type="entry name" value="IG_LIKE"/>
    <property type="match status" value="1"/>
</dbReference>
<dbReference type="SMART" id="SM00406">
    <property type="entry name" value="IGv"/>
    <property type="match status" value="1"/>
</dbReference>
<dbReference type="EMBL" id="JAUPFM010000001">
    <property type="protein sequence ID" value="KAK2863428.1"/>
    <property type="molecule type" value="Genomic_DNA"/>
</dbReference>
<dbReference type="InterPro" id="IPR050504">
    <property type="entry name" value="IgSF_BTN/MOG"/>
</dbReference>
<accession>A0AA88NU32</accession>
<keyword evidence="4" id="KW-1015">Disulfide bond</keyword>
<evidence type="ECO:0000256" key="6">
    <source>
        <dbReference type="ARBA" id="ARBA00023319"/>
    </source>
</evidence>
<keyword evidence="6" id="KW-0393">Immunoglobulin domain</keyword>
<keyword evidence="9" id="KW-1185">Reference proteome</keyword>
<dbReference type="InterPro" id="IPR013783">
    <property type="entry name" value="Ig-like_fold"/>
</dbReference>
<evidence type="ECO:0000313" key="8">
    <source>
        <dbReference type="EMBL" id="KAK2863428.1"/>
    </source>
</evidence>
<dbReference type="GO" id="GO:0005102">
    <property type="term" value="F:signaling receptor binding"/>
    <property type="evidence" value="ECO:0007669"/>
    <property type="project" value="TreeGrafter"/>
</dbReference>
<dbReference type="Proteomes" id="UP001187415">
    <property type="component" value="Unassembled WGS sequence"/>
</dbReference>
<keyword evidence="5" id="KW-0325">Glycoprotein</keyword>
<dbReference type="PANTHER" id="PTHR24100">
    <property type="entry name" value="BUTYROPHILIN"/>
    <property type="match status" value="1"/>
</dbReference>
<dbReference type="InterPro" id="IPR036179">
    <property type="entry name" value="Ig-like_dom_sf"/>
</dbReference>
<gene>
    <name evidence="8" type="ORF">Q5P01_002961</name>
</gene>
<dbReference type="GO" id="GO:0050863">
    <property type="term" value="P:regulation of T cell activation"/>
    <property type="evidence" value="ECO:0007669"/>
    <property type="project" value="UniProtKB-ARBA"/>
</dbReference>
<organism evidence="8 9">
    <name type="scientific">Channa striata</name>
    <name type="common">Snakehead murrel</name>
    <name type="synonym">Ophicephalus striatus</name>
    <dbReference type="NCBI Taxonomy" id="64152"/>
    <lineage>
        <taxon>Eukaryota</taxon>
        <taxon>Metazoa</taxon>
        <taxon>Chordata</taxon>
        <taxon>Craniata</taxon>
        <taxon>Vertebrata</taxon>
        <taxon>Euteleostomi</taxon>
        <taxon>Actinopterygii</taxon>
        <taxon>Neopterygii</taxon>
        <taxon>Teleostei</taxon>
        <taxon>Neoteleostei</taxon>
        <taxon>Acanthomorphata</taxon>
        <taxon>Anabantaria</taxon>
        <taxon>Anabantiformes</taxon>
        <taxon>Channoidei</taxon>
        <taxon>Channidae</taxon>
        <taxon>Channa</taxon>
    </lineage>
</organism>
<dbReference type="SUPFAM" id="SSF48726">
    <property type="entry name" value="Immunoglobulin"/>
    <property type="match status" value="1"/>
</dbReference>
<evidence type="ECO:0000256" key="4">
    <source>
        <dbReference type="ARBA" id="ARBA00023157"/>
    </source>
</evidence>
<keyword evidence="2" id="KW-0732">Signal</keyword>
<dbReference type="Pfam" id="PF07686">
    <property type="entry name" value="V-set"/>
    <property type="match status" value="1"/>
</dbReference>
<dbReference type="InterPro" id="IPR007110">
    <property type="entry name" value="Ig-like_dom"/>
</dbReference>
<comment type="caution">
    <text evidence="8">The sequence shown here is derived from an EMBL/GenBank/DDBJ whole genome shotgun (WGS) entry which is preliminary data.</text>
</comment>
<evidence type="ECO:0000256" key="5">
    <source>
        <dbReference type="ARBA" id="ARBA00023180"/>
    </source>
</evidence>
<dbReference type="InterPro" id="IPR013106">
    <property type="entry name" value="Ig_V-set"/>
</dbReference>
<dbReference type="InterPro" id="IPR003599">
    <property type="entry name" value="Ig_sub"/>
</dbReference>
<protein>
    <recommendedName>
        <fullName evidence="7">Ig-like domain-containing protein</fullName>
    </recommendedName>
</protein>
<dbReference type="GO" id="GO:0001817">
    <property type="term" value="P:regulation of cytokine production"/>
    <property type="evidence" value="ECO:0007669"/>
    <property type="project" value="TreeGrafter"/>
</dbReference>